<keyword evidence="2 5" id="KW-0812">Transmembrane</keyword>
<proteinExistence type="predicted"/>
<accession>A0AAR5P152</accession>
<feature type="transmembrane region" description="Helical" evidence="5">
    <location>
        <begin position="68"/>
        <end position="87"/>
    </location>
</feature>
<evidence type="ECO:0000313" key="7">
    <source>
        <dbReference type="EnsemblMetazoa" id="XP_019754236.1"/>
    </source>
</evidence>
<dbReference type="GO" id="GO:0016020">
    <property type="term" value="C:membrane"/>
    <property type="evidence" value="ECO:0007669"/>
    <property type="project" value="UniProtKB-SubCell"/>
</dbReference>
<feature type="transmembrane region" description="Helical" evidence="5">
    <location>
        <begin position="157"/>
        <end position="174"/>
    </location>
</feature>
<keyword evidence="3 5" id="KW-1133">Transmembrane helix</keyword>
<evidence type="ECO:0000256" key="5">
    <source>
        <dbReference type="SAM" id="Phobius"/>
    </source>
</evidence>
<protein>
    <recommendedName>
        <fullName evidence="6">RETREG1-3/ARL6IP-like N-terminal reticulon-homology domain-containing protein</fullName>
    </recommendedName>
</protein>
<comment type="subcellular location">
    <subcellularLocation>
        <location evidence="1">Membrane</location>
        <topology evidence="1">Multi-pass membrane protein</topology>
    </subcellularLocation>
</comment>
<dbReference type="InterPro" id="IPR057282">
    <property type="entry name" value="RETREG1-3-like_RHD"/>
</dbReference>
<evidence type="ECO:0000256" key="4">
    <source>
        <dbReference type="ARBA" id="ARBA00023136"/>
    </source>
</evidence>
<dbReference type="PANTHER" id="PTHR20952">
    <property type="entry name" value="ADP-RIBOSYLATION-LIKE FACTOR 6-INTERACTING PROTEIN"/>
    <property type="match status" value="1"/>
</dbReference>
<organism evidence="7 8">
    <name type="scientific">Dendroctonus ponderosae</name>
    <name type="common">Mountain pine beetle</name>
    <dbReference type="NCBI Taxonomy" id="77166"/>
    <lineage>
        <taxon>Eukaryota</taxon>
        <taxon>Metazoa</taxon>
        <taxon>Ecdysozoa</taxon>
        <taxon>Arthropoda</taxon>
        <taxon>Hexapoda</taxon>
        <taxon>Insecta</taxon>
        <taxon>Pterygota</taxon>
        <taxon>Neoptera</taxon>
        <taxon>Endopterygota</taxon>
        <taxon>Coleoptera</taxon>
        <taxon>Polyphaga</taxon>
        <taxon>Cucujiformia</taxon>
        <taxon>Curculionidae</taxon>
        <taxon>Scolytinae</taxon>
        <taxon>Dendroctonus</taxon>
    </lineage>
</organism>
<feature type="domain" description="RETREG1-3/ARL6IP-like N-terminal reticulon-homology" evidence="6">
    <location>
        <begin position="46"/>
        <end position="206"/>
    </location>
</feature>
<sequence length="229" mass="25406">MSEQGDLSPDADGPHFSPSSVSADYRLSLPPSMETQIRKLKVSLEPWRQLVLLANQVLLWENPAYPTALLAGSTLVFALIWFCNAAFVTVLALLGLLLTLLDCLMPAILAALFKPDQWGGDKQRQYEETCTSLIMYKTKAELLSASFLRLRVTNPKIYFSISIVALCLLVWVGGTVDNVLLTYLLTTFCLLMPGMLRHGMLTKLSQTSSRLCNQLVEHAKTRVSAKKAQ</sequence>
<reference evidence="7" key="2">
    <citation type="submission" date="2024-08" db="UniProtKB">
        <authorList>
            <consortium name="EnsemblMetazoa"/>
        </authorList>
    </citation>
    <scope>IDENTIFICATION</scope>
</reference>
<dbReference type="GeneID" id="109533373"/>
<evidence type="ECO:0000256" key="3">
    <source>
        <dbReference type="ARBA" id="ARBA00022989"/>
    </source>
</evidence>
<dbReference type="PANTHER" id="PTHR20952:SF0">
    <property type="entry name" value="ADP-RIBOSYLATION FACTOR-LIKE PROTEIN 6-INTERACTING PROTEIN 1"/>
    <property type="match status" value="1"/>
</dbReference>
<evidence type="ECO:0000256" key="2">
    <source>
        <dbReference type="ARBA" id="ARBA00022692"/>
    </source>
</evidence>
<evidence type="ECO:0000259" key="6">
    <source>
        <dbReference type="Pfam" id="PF24456"/>
    </source>
</evidence>
<dbReference type="KEGG" id="dpa:109533373"/>
<feature type="transmembrane region" description="Helical" evidence="5">
    <location>
        <begin position="180"/>
        <end position="196"/>
    </location>
</feature>
<keyword evidence="8" id="KW-1185">Reference proteome</keyword>
<dbReference type="Pfam" id="PF24456">
    <property type="entry name" value="RHD_RETREG1-3"/>
    <property type="match status" value="1"/>
</dbReference>
<keyword evidence="4 5" id="KW-0472">Membrane</keyword>
<dbReference type="Proteomes" id="UP000019118">
    <property type="component" value="Unassembled WGS sequence"/>
</dbReference>
<dbReference type="InterPro" id="IPR052114">
    <property type="entry name" value="ER_autophagy_membrane_reg"/>
</dbReference>
<dbReference type="CTD" id="23204"/>
<evidence type="ECO:0000256" key="1">
    <source>
        <dbReference type="ARBA" id="ARBA00004141"/>
    </source>
</evidence>
<name>A0AAR5P152_DENPD</name>
<dbReference type="EnsemblMetazoa" id="XM_019898677.1">
    <property type="protein sequence ID" value="XP_019754236.1"/>
    <property type="gene ID" value="LOC109533373"/>
</dbReference>
<dbReference type="GO" id="GO:0005783">
    <property type="term" value="C:endoplasmic reticulum"/>
    <property type="evidence" value="ECO:0007669"/>
    <property type="project" value="UniProtKB-ARBA"/>
</dbReference>
<reference evidence="8" key="1">
    <citation type="journal article" date="2013" name="Genome Biol.">
        <title>Draft genome of the mountain pine beetle, Dendroctonus ponderosae Hopkins, a major forest pest.</title>
        <authorList>
            <person name="Keeling C.I."/>
            <person name="Yuen M.M."/>
            <person name="Liao N.Y."/>
            <person name="Docking T.R."/>
            <person name="Chan S.K."/>
            <person name="Taylor G.A."/>
            <person name="Palmquist D.L."/>
            <person name="Jackman S.D."/>
            <person name="Nguyen A."/>
            <person name="Li M."/>
            <person name="Henderson H."/>
            <person name="Janes J.K."/>
            <person name="Zhao Y."/>
            <person name="Pandoh P."/>
            <person name="Moore R."/>
            <person name="Sperling F.A."/>
            <person name="Huber D.P."/>
            <person name="Birol I."/>
            <person name="Jones S.J."/>
            <person name="Bohlmann J."/>
        </authorList>
    </citation>
    <scope>NUCLEOTIDE SEQUENCE</scope>
</reference>
<feature type="transmembrane region" description="Helical" evidence="5">
    <location>
        <begin position="93"/>
        <end position="113"/>
    </location>
</feature>
<evidence type="ECO:0000313" key="8">
    <source>
        <dbReference type="Proteomes" id="UP000019118"/>
    </source>
</evidence>
<dbReference type="AlphaFoldDB" id="A0AAR5P152"/>